<accession>A0A9P5X0Y8</accession>
<dbReference type="OrthoDB" id="2981957at2759"/>
<feature type="region of interest" description="Disordered" evidence="1">
    <location>
        <begin position="10"/>
        <end position="29"/>
    </location>
</feature>
<keyword evidence="3" id="KW-1185">Reference proteome</keyword>
<dbReference type="Proteomes" id="UP000807342">
    <property type="component" value="Unassembled WGS sequence"/>
</dbReference>
<sequence>MIQLCHQLRPKSFQKDSQPRLSSSGARGRLEPYVTNLPRHLSRAQKERERVRQRCLQEVITGSGGLPSIQVMKDWDWMWQDIFGFTGVVRVRVRMNHGECRVTKNGDNKEELGLVIGQEEAKSYDDIGISTLTDSQFESATAFLVDHRRRNGGKGKILTTVPPWRLVEAISIALFALSLPSTSSPSLIPYHALTSPSCDSYPELLTSNKAKKSISALTSPLTTPSLTTSQR</sequence>
<evidence type="ECO:0000313" key="3">
    <source>
        <dbReference type="Proteomes" id="UP000807342"/>
    </source>
</evidence>
<evidence type="ECO:0000313" key="2">
    <source>
        <dbReference type="EMBL" id="KAF9441990.1"/>
    </source>
</evidence>
<proteinExistence type="predicted"/>
<reference evidence="2" key="1">
    <citation type="submission" date="2020-11" db="EMBL/GenBank/DDBJ databases">
        <authorList>
            <consortium name="DOE Joint Genome Institute"/>
            <person name="Ahrendt S."/>
            <person name="Riley R."/>
            <person name="Andreopoulos W."/>
            <person name="Labutti K."/>
            <person name="Pangilinan J."/>
            <person name="Ruiz-Duenas F.J."/>
            <person name="Barrasa J.M."/>
            <person name="Sanchez-Garcia M."/>
            <person name="Camarero S."/>
            <person name="Miyauchi S."/>
            <person name="Serrano A."/>
            <person name="Linde D."/>
            <person name="Babiker R."/>
            <person name="Drula E."/>
            <person name="Ayuso-Fernandez I."/>
            <person name="Pacheco R."/>
            <person name="Padilla G."/>
            <person name="Ferreira P."/>
            <person name="Barriuso J."/>
            <person name="Kellner H."/>
            <person name="Castanera R."/>
            <person name="Alfaro M."/>
            <person name="Ramirez L."/>
            <person name="Pisabarro A.G."/>
            <person name="Kuo A."/>
            <person name="Tritt A."/>
            <person name="Lipzen A."/>
            <person name="He G."/>
            <person name="Yan M."/>
            <person name="Ng V."/>
            <person name="Cullen D."/>
            <person name="Martin F."/>
            <person name="Rosso M.-N."/>
            <person name="Henrissat B."/>
            <person name="Hibbett D."/>
            <person name="Martinez A.T."/>
            <person name="Grigoriev I.V."/>
        </authorList>
    </citation>
    <scope>NUCLEOTIDE SEQUENCE</scope>
    <source>
        <strain evidence="2">MF-IS2</strain>
    </source>
</reference>
<organism evidence="2 3">
    <name type="scientific">Macrolepiota fuliginosa MF-IS2</name>
    <dbReference type="NCBI Taxonomy" id="1400762"/>
    <lineage>
        <taxon>Eukaryota</taxon>
        <taxon>Fungi</taxon>
        <taxon>Dikarya</taxon>
        <taxon>Basidiomycota</taxon>
        <taxon>Agaricomycotina</taxon>
        <taxon>Agaricomycetes</taxon>
        <taxon>Agaricomycetidae</taxon>
        <taxon>Agaricales</taxon>
        <taxon>Agaricineae</taxon>
        <taxon>Agaricaceae</taxon>
        <taxon>Macrolepiota</taxon>
    </lineage>
</organism>
<name>A0A9P5X0Y8_9AGAR</name>
<gene>
    <name evidence="2" type="ORF">P691DRAFT_811524</name>
</gene>
<dbReference type="AlphaFoldDB" id="A0A9P5X0Y8"/>
<evidence type="ECO:0000256" key="1">
    <source>
        <dbReference type="SAM" id="MobiDB-lite"/>
    </source>
</evidence>
<protein>
    <submittedName>
        <fullName evidence="2">Uncharacterized protein</fullName>
    </submittedName>
</protein>
<dbReference type="EMBL" id="MU151729">
    <property type="protein sequence ID" value="KAF9441990.1"/>
    <property type="molecule type" value="Genomic_DNA"/>
</dbReference>
<comment type="caution">
    <text evidence="2">The sequence shown here is derived from an EMBL/GenBank/DDBJ whole genome shotgun (WGS) entry which is preliminary data.</text>
</comment>